<feature type="region of interest" description="Disordered" evidence="1">
    <location>
        <begin position="319"/>
        <end position="346"/>
    </location>
</feature>
<feature type="signal peptide" evidence="3">
    <location>
        <begin position="1"/>
        <end position="18"/>
    </location>
</feature>
<evidence type="ECO:0000313" key="4">
    <source>
        <dbReference type="EMBL" id="WEW59231.1"/>
    </source>
</evidence>
<evidence type="ECO:0000256" key="3">
    <source>
        <dbReference type="SAM" id="SignalP"/>
    </source>
</evidence>
<keyword evidence="5" id="KW-1185">Reference proteome</keyword>
<reference evidence="4" key="1">
    <citation type="submission" date="2023-03" db="EMBL/GenBank/DDBJ databases">
        <title>Emydomyces testavorans Genome Sequence.</title>
        <authorList>
            <person name="Hoyer L."/>
        </authorList>
    </citation>
    <scope>NUCLEOTIDE SEQUENCE</scope>
    <source>
        <strain evidence="4">16-2883</strain>
    </source>
</reference>
<keyword evidence="2" id="KW-1133">Transmembrane helix</keyword>
<proteinExistence type="predicted"/>
<feature type="chain" id="PRO_5042159949" evidence="3">
    <location>
        <begin position="19"/>
        <end position="346"/>
    </location>
</feature>
<evidence type="ECO:0000313" key="5">
    <source>
        <dbReference type="Proteomes" id="UP001219355"/>
    </source>
</evidence>
<protein>
    <submittedName>
        <fullName evidence="4">Uncharacterized protein</fullName>
    </submittedName>
</protein>
<dbReference type="AlphaFoldDB" id="A0AAF0IK11"/>
<dbReference type="Proteomes" id="UP001219355">
    <property type="component" value="Chromosome 3"/>
</dbReference>
<feature type="region of interest" description="Disordered" evidence="1">
    <location>
        <begin position="244"/>
        <end position="289"/>
    </location>
</feature>
<dbReference type="EMBL" id="CP120629">
    <property type="protein sequence ID" value="WEW59231.1"/>
    <property type="molecule type" value="Genomic_DNA"/>
</dbReference>
<name>A0AAF0IK11_9EURO</name>
<keyword evidence="2" id="KW-0472">Membrane</keyword>
<organism evidence="4 5">
    <name type="scientific">Emydomyces testavorans</name>
    <dbReference type="NCBI Taxonomy" id="2070801"/>
    <lineage>
        <taxon>Eukaryota</taxon>
        <taxon>Fungi</taxon>
        <taxon>Dikarya</taxon>
        <taxon>Ascomycota</taxon>
        <taxon>Pezizomycotina</taxon>
        <taxon>Eurotiomycetes</taxon>
        <taxon>Eurotiomycetidae</taxon>
        <taxon>Onygenales</taxon>
        <taxon>Nannizziopsiaceae</taxon>
        <taxon>Emydomyces</taxon>
    </lineage>
</organism>
<feature type="transmembrane region" description="Helical" evidence="2">
    <location>
        <begin position="207"/>
        <end position="234"/>
    </location>
</feature>
<sequence>MLRILLTLSSLLTSTTLGLRFTPGSPCADACGTHNTNITGDEVVCRDVEFSTTPEGTRFQDCVKCELRSTHEDRESYQSDLKWGLYNLRYAFSSCIFNFPTHKQSLSTPCQVTCNSLQEAIEYGLVNPRPQAAYDFCGLDSLSDDFVTKCALCFSFILEAVRDGCRSKVPAGHPFVIDPDRIFNTTLLPPTTKSISPTGGASHGKKALVIVIVLPIVGFLILCLITCFCCFFFIRRRRRKARRTSQTSHLHERWNDTSMATPMGDGLRQTWGEPSPPMHTTQANGNNVGYDDGYYHGQQDIKYPTEAYQMGPVPHYSDDVKKADFVSPTVPKLSAPPPRKSLSTPE</sequence>
<keyword evidence="3" id="KW-0732">Signal</keyword>
<accession>A0AAF0IK11</accession>
<evidence type="ECO:0000256" key="2">
    <source>
        <dbReference type="SAM" id="Phobius"/>
    </source>
</evidence>
<feature type="compositionally biased region" description="Polar residues" evidence="1">
    <location>
        <begin position="278"/>
        <end position="287"/>
    </location>
</feature>
<gene>
    <name evidence="4" type="ORF">PRK78_004700</name>
</gene>
<evidence type="ECO:0000256" key="1">
    <source>
        <dbReference type="SAM" id="MobiDB-lite"/>
    </source>
</evidence>
<keyword evidence="2" id="KW-0812">Transmembrane</keyword>